<feature type="chain" id="PRO_5009315891" evidence="3">
    <location>
        <begin position="19"/>
        <end position="771"/>
    </location>
</feature>
<accession>A0A1I8BKC1</accession>
<dbReference type="Gene3D" id="3.40.50.300">
    <property type="entry name" value="P-loop containing nucleotide triphosphate hydrolases"/>
    <property type="match status" value="1"/>
</dbReference>
<dbReference type="SMART" id="SM00176">
    <property type="entry name" value="RAN"/>
    <property type="match status" value="1"/>
</dbReference>
<evidence type="ECO:0000256" key="3">
    <source>
        <dbReference type="SAM" id="SignalP"/>
    </source>
</evidence>
<keyword evidence="3" id="KW-0732">Signal</keyword>
<dbReference type="GO" id="GO:0016020">
    <property type="term" value="C:membrane"/>
    <property type="evidence" value="ECO:0007669"/>
    <property type="project" value="InterPro"/>
</dbReference>
<evidence type="ECO:0000256" key="2">
    <source>
        <dbReference type="ARBA" id="ARBA00023134"/>
    </source>
</evidence>
<evidence type="ECO:0000256" key="1">
    <source>
        <dbReference type="ARBA" id="ARBA00022741"/>
    </source>
</evidence>
<dbReference type="PRINTS" id="PR00449">
    <property type="entry name" value="RASTRNSFRMNG"/>
</dbReference>
<dbReference type="Pfam" id="PF00071">
    <property type="entry name" value="Ras"/>
    <property type="match status" value="1"/>
</dbReference>
<dbReference type="PROSITE" id="PS51419">
    <property type="entry name" value="RAB"/>
    <property type="match status" value="1"/>
</dbReference>
<dbReference type="Pfam" id="PF10149">
    <property type="entry name" value="TM231"/>
    <property type="match status" value="1"/>
</dbReference>
<organism evidence="4 5">
    <name type="scientific">Meloidogyne hapla</name>
    <name type="common">Root-knot nematode worm</name>
    <dbReference type="NCBI Taxonomy" id="6305"/>
    <lineage>
        <taxon>Eukaryota</taxon>
        <taxon>Metazoa</taxon>
        <taxon>Ecdysozoa</taxon>
        <taxon>Nematoda</taxon>
        <taxon>Chromadorea</taxon>
        <taxon>Rhabditida</taxon>
        <taxon>Tylenchina</taxon>
        <taxon>Tylenchomorpha</taxon>
        <taxon>Tylenchoidea</taxon>
        <taxon>Meloidogynidae</taxon>
        <taxon>Meloidogyninae</taxon>
        <taxon>Meloidogyne</taxon>
    </lineage>
</organism>
<dbReference type="InterPro" id="IPR020849">
    <property type="entry name" value="Small_GTPase_Ras-type"/>
</dbReference>
<name>A0A1I8BKC1_MELHA</name>
<dbReference type="GO" id="GO:0003924">
    <property type="term" value="F:GTPase activity"/>
    <property type="evidence" value="ECO:0007669"/>
    <property type="project" value="InterPro"/>
</dbReference>
<dbReference type="AlphaFoldDB" id="A0A1I8BKC1"/>
<feature type="signal peptide" evidence="3">
    <location>
        <begin position="1"/>
        <end position="18"/>
    </location>
</feature>
<dbReference type="GO" id="GO:0005525">
    <property type="term" value="F:GTP binding"/>
    <property type="evidence" value="ECO:0007669"/>
    <property type="project" value="UniProtKB-KW"/>
</dbReference>
<dbReference type="FunFam" id="3.40.50.300:FF:001423">
    <property type="entry name" value="Ras family GTPase"/>
    <property type="match status" value="1"/>
</dbReference>
<dbReference type="CDD" id="cd04138">
    <property type="entry name" value="H_N_K_Ras_like"/>
    <property type="match status" value="1"/>
</dbReference>
<dbReference type="InterPro" id="IPR019306">
    <property type="entry name" value="TMEM231"/>
</dbReference>
<dbReference type="WBParaSite" id="MhA1_Contig299.frz3.gene5">
    <property type="protein sequence ID" value="MhA1_Contig299.frz3.gene5"/>
    <property type="gene ID" value="MhA1_Contig299.frz3.gene5"/>
</dbReference>
<protein>
    <submittedName>
        <fullName evidence="5">Transmembrane protein 231</fullName>
    </submittedName>
</protein>
<dbReference type="InterPro" id="IPR027417">
    <property type="entry name" value="P-loop_NTPase"/>
</dbReference>
<dbReference type="InterPro" id="IPR005225">
    <property type="entry name" value="Small_GTP-bd"/>
</dbReference>
<dbReference type="PROSITE" id="PS51421">
    <property type="entry name" value="RAS"/>
    <property type="match status" value="1"/>
</dbReference>
<dbReference type="SMART" id="SM00173">
    <property type="entry name" value="RAS"/>
    <property type="match status" value="1"/>
</dbReference>
<reference evidence="5" key="1">
    <citation type="submission" date="2016-11" db="UniProtKB">
        <authorList>
            <consortium name="WormBaseParasite"/>
        </authorList>
    </citation>
    <scope>IDENTIFICATION</scope>
</reference>
<keyword evidence="2" id="KW-0342">GTP-binding</keyword>
<dbReference type="SMART" id="SM00174">
    <property type="entry name" value="RHO"/>
    <property type="match status" value="1"/>
</dbReference>
<evidence type="ECO:0000313" key="5">
    <source>
        <dbReference type="WBParaSite" id="MhA1_Contig299.frz3.gene5"/>
    </source>
</evidence>
<proteinExistence type="predicted"/>
<evidence type="ECO:0000313" key="4">
    <source>
        <dbReference type="Proteomes" id="UP000095281"/>
    </source>
</evidence>
<dbReference type="PANTHER" id="PTHR24070">
    <property type="entry name" value="RAS, DI-RAS, AND RHEB FAMILY MEMBERS OF SMALL GTPASE SUPERFAMILY"/>
    <property type="match status" value="1"/>
</dbReference>
<dbReference type="InterPro" id="IPR001806">
    <property type="entry name" value="Small_GTPase"/>
</dbReference>
<dbReference type="PROSITE" id="PS51420">
    <property type="entry name" value="RHO"/>
    <property type="match status" value="1"/>
</dbReference>
<dbReference type="SUPFAM" id="SSF52540">
    <property type="entry name" value="P-loop containing nucleoside triphosphate hydrolases"/>
    <property type="match status" value="1"/>
</dbReference>
<dbReference type="SMART" id="SM00175">
    <property type="entry name" value="RAB"/>
    <property type="match status" value="1"/>
</dbReference>
<dbReference type="GO" id="GO:0007165">
    <property type="term" value="P:signal transduction"/>
    <property type="evidence" value="ECO:0007669"/>
    <property type="project" value="InterPro"/>
</dbReference>
<dbReference type="Proteomes" id="UP000095281">
    <property type="component" value="Unplaced"/>
</dbReference>
<sequence length="771" mass="88145">MLSTFLFLLPFYCYSLCAISSLSPTTQFQLLINSSGQNSIIQPINAFFEIFFAENDSIDVDQWDLALPSDSEREQMKKLISYLIDIDDFHKISSDSTLLSRVAPLLVKSIQLTFVKNRFCVIHELLPSSTGGRFKRFWGYMVICSPAYCNSSRMKLHHSSPHYRTDGDVCNQAAAVFERTGSRSLVVAGATRFSVRGNHTSFCQPRNALADAAHNNLTMFHTMCVGVFESSNDGIFMQWHGQRSCPQSGAFISAGAKGSNPIYNDTGAYVNKLVYMVNKLVGKTIATTPKQDHRCALIASTNVFGRIVNGVLAKNACKGLTNPKALTIQLIQGQFIEEYDPTIEDSYRKQVLIDGETCLLDILDTAGQEEYSAMRDQYMRTGEGFLLVFALNEYKSFENIHAYREQIRRVKDNDEVPMVLVGNKCDLQQRAVDQRSIQELARSFGIPFIDTSAKTRKHVDEAFHGLWRRTNTYLERPIVHFNEQLFLLFEDEDGQVQQFWSPVTAWNDNLTFPAFETNTLDIDGDGRPEEIFINILLRSTKGNLTANDKFKVLTFVLFFDVRLDRRAWLQFQMCPVIGKINRPSDSYNALSIIGVLEIDQRGPLPSWGNLTISPFEWATMTLNITDTIDPDNNSNNDILKTDNTNLDINNEDLKTKMNSAIWALQNYQLEQNLLVELSRSIHRWNIHSDASNETNPANFYINYRLRINEQIFVYKTDVWEMLKWAWIQFLAIYIVVRSLFNSLSAFMYQNQILETVFVRPQSLEDWACKIK</sequence>
<keyword evidence="1" id="KW-0547">Nucleotide-binding</keyword>
<dbReference type="NCBIfam" id="TIGR00231">
    <property type="entry name" value="small_GTP"/>
    <property type="match status" value="1"/>
</dbReference>
<keyword evidence="4" id="KW-1185">Reference proteome</keyword>